<evidence type="ECO:0000256" key="1">
    <source>
        <dbReference type="ARBA" id="ARBA00011900"/>
    </source>
</evidence>
<organism evidence="9 10">
    <name type="scientific">Rugamonas aquatica</name>
    <dbReference type="NCBI Taxonomy" id="2743357"/>
    <lineage>
        <taxon>Bacteria</taxon>
        <taxon>Pseudomonadati</taxon>
        <taxon>Pseudomonadota</taxon>
        <taxon>Betaproteobacteria</taxon>
        <taxon>Burkholderiales</taxon>
        <taxon>Oxalobacteraceae</taxon>
        <taxon>Telluria group</taxon>
        <taxon>Rugamonas</taxon>
    </lineage>
</organism>
<dbReference type="RefSeq" id="WP_152837871.1">
    <property type="nucleotide sequence ID" value="NZ_WHUG01000003.1"/>
</dbReference>
<evidence type="ECO:0000313" key="10">
    <source>
        <dbReference type="Proteomes" id="UP000440498"/>
    </source>
</evidence>
<dbReference type="Proteomes" id="UP000440498">
    <property type="component" value="Unassembled WGS sequence"/>
</dbReference>
<dbReference type="InterPro" id="IPR002052">
    <property type="entry name" value="DNA_methylase_N6_adenine_CS"/>
</dbReference>
<dbReference type="GO" id="GO:0032259">
    <property type="term" value="P:methylation"/>
    <property type="evidence" value="ECO:0007669"/>
    <property type="project" value="UniProtKB-KW"/>
</dbReference>
<name>A0A6A7N0E8_9BURK</name>
<accession>A0A6A7N0E8</accession>
<dbReference type="GO" id="GO:0003677">
    <property type="term" value="F:DNA binding"/>
    <property type="evidence" value="ECO:0007669"/>
    <property type="project" value="UniProtKB-KW"/>
</dbReference>
<dbReference type="PROSITE" id="PS00092">
    <property type="entry name" value="N6_MTASE"/>
    <property type="match status" value="1"/>
</dbReference>
<evidence type="ECO:0000256" key="3">
    <source>
        <dbReference type="ARBA" id="ARBA00022679"/>
    </source>
</evidence>
<comment type="caution">
    <text evidence="9">The sequence shown here is derived from an EMBL/GenBank/DDBJ whole genome shotgun (WGS) entry which is preliminary data.</text>
</comment>
<keyword evidence="10" id="KW-1185">Reference proteome</keyword>
<dbReference type="GO" id="GO:0009307">
    <property type="term" value="P:DNA restriction-modification system"/>
    <property type="evidence" value="ECO:0007669"/>
    <property type="project" value="UniProtKB-KW"/>
</dbReference>
<keyword evidence="3 9" id="KW-0808">Transferase</keyword>
<gene>
    <name evidence="9" type="ORF">GEV02_10165</name>
</gene>
<evidence type="ECO:0000256" key="7">
    <source>
        <dbReference type="ARBA" id="ARBA00047942"/>
    </source>
</evidence>
<dbReference type="Pfam" id="PF07669">
    <property type="entry name" value="Eco57I"/>
    <property type="match status" value="1"/>
</dbReference>
<evidence type="ECO:0000256" key="4">
    <source>
        <dbReference type="ARBA" id="ARBA00022691"/>
    </source>
</evidence>
<dbReference type="GO" id="GO:0009007">
    <property type="term" value="F:site-specific DNA-methyltransferase (adenine-specific) activity"/>
    <property type="evidence" value="ECO:0007669"/>
    <property type="project" value="UniProtKB-EC"/>
</dbReference>
<keyword evidence="5" id="KW-0680">Restriction system</keyword>
<keyword evidence="4" id="KW-0949">S-adenosyl-L-methionine</keyword>
<evidence type="ECO:0000256" key="6">
    <source>
        <dbReference type="ARBA" id="ARBA00023125"/>
    </source>
</evidence>
<keyword evidence="2 9" id="KW-0489">Methyltransferase</keyword>
<comment type="catalytic activity">
    <reaction evidence="7">
        <text>a 2'-deoxyadenosine in DNA + S-adenosyl-L-methionine = an N(6)-methyl-2'-deoxyadenosine in DNA + S-adenosyl-L-homocysteine + H(+)</text>
        <dbReference type="Rhea" id="RHEA:15197"/>
        <dbReference type="Rhea" id="RHEA-COMP:12418"/>
        <dbReference type="Rhea" id="RHEA-COMP:12419"/>
        <dbReference type="ChEBI" id="CHEBI:15378"/>
        <dbReference type="ChEBI" id="CHEBI:57856"/>
        <dbReference type="ChEBI" id="CHEBI:59789"/>
        <dbReference type="ChEBI" id="CHEBI:90615"/>
        <dbReference type="ChEBI" id="CHEBI:90616"/>
        <dbReference type="EC" id="2.1.1.72"/>
    </reaction>
</comment>
<reference evidence="9 10" key="1">
    <citation type="submission" date="2019-10" db="EMBL/GenBank/DDBJ databases">
        <title>Two novel species isolated from a subtropical stream in China.</title>
        <authorList>
            <person name="Lu H."/>
        </authorList>
    </citation>
    <scope>NUCLEOTIDE SEQUENCE [LARGE SCALE GENOMIC DNA]</scope>
    <source>
        <strain evidence="9 10">FT29W</strain>
    </source>
</reference>
<evidence type="ECO:0000259" key="8">
    <source>
        <dbReference type="Pfam" id="PF07669"/>
    </source>
</evidence>
<dbReference type="InterPro" id="IPR029063">
    <property type="entry name" value="SAM-dependent_MTases_sf"/>
</dbReference>
<dbReference type="InterPro" id="IPR050953">
    <property type="entry name" value="N4_N6_ade-DNA_methylase"/>
</dbReference>
<feature type="domain" description="Type II methyltransferase M.TaqI-like" evidence="8">
    <location>
        <begin position="83"/>
        <end position="185"/>
    </location>
</feature>
<protein>
    <recommendedName>
        <fullName evidence="1">site-specific DNA-methyltransferase (adenine-specific)</fullName>
        <ecNumber evidence="1">2.1.1.72</ecNumber>
    </recommendedName>
</protein>
<sequence>MNPNALKHCQVSTPPDVVEMMWRMTRARRAVFTNVLDLGAGDGRFAIGRGSSSYVGYEIDIEKIPQSRASGRKFENRDVLECVKKNHDLCIGNPPYIRRELIDNEWRANAISILKSESDGIIPRSDANAFVYFLWLALLRTKKDGLIVQLVPFEWVSRPSAGPLRQFIKNNQWSVEVFRFSSNIFDRVLTTAAIVIIDKSKKNNEWKYFSLDRNGHATPTENATGSASMALEYSARGANAYALRGLSPGGQDIYVLNEEARLFQGLKIGTDVTPCVTTLRHLDSSQLALTETLFDNEFVKAGLPCWLIRSDKDERSNALESYLASVKESAMRYTTNSLRGDDWHRYRAHPVPDILVASGFREKAPKSFLNHAGVITLGSVYAVFVQGRDRQVATLKALRNFDFEAQVVAHAKGLKKIEVKQLNSVLSRIVVG</sequence>
<dbReference type="AlphaFoldDB" id="A0A6A7N0E8"/>
<dbReference type="InterPro" id="IPR011639">
    <property type="entry name" value="MethylTrfase_TaqI-like_dom"/>
</dbReference>
<dbReference type="PANTHER" id="PTHR33841">
    <property type="entry name" value="DNA METHYLTRANSFERASE YEEA-RELATED"/>
    <property type="match status" value="1"/>
</dbReference>
<dbReference type="SUPFAM" id="SSF53335">
    <property type="entry name" value="S-adenosyl-L-methionine-dependent methyltransferases"/>
    <property type="match status" value="1"/>
</dbReference>
<dbReference type="EC" id="2.1.1.72" evidence="1"/>
<dbReference type="PRINTS" id="PR00507">
    <property type="entry name" value="N12N6MTFRASE"/>
</dbReference>
<keyword evidence="6" id="KW-0238">DNA-binding</keyword>
<dbReference type="EMBL" id="WHUG01000003">
    <property type="protein sequence ID" value="MQA38514.1"/>
    <property type="molecule type" value="Genomic_DNA"/>
</dbReference>
<dbReference type="Gene3D" id="3.40.50.150">
    <property type="entry name" value="Vaccinia Virus protein VP39"/>
    <property type="match status" value="1"/>
</dbReference>
<evidence type="ECO:0000313" key="9">
    <source>
        <dbReference type="EMBL" id="MQA38514.1"/>
    </source>
</evidence>
<evidence type="ECO:0000256" key="2">
    <source>
        <dbReference type="ARBA" id="ARBA00022603"/>
    </source>
</evidence>
<evidence type="ECO:0000256" key="5">
    <source>
        <dbReference type="ARBA" id="ARBA00022747"/>
    </source>
</evidence>
<dbReference type="PANTHER" id="PTHR33841:SF6">
    <property type="entry name" value="TYPE II METHYLTRANSFERASE M.HINDII"/>
    <property type="match status" value="1"/>
</dbReference>
<proteinExistence type="predicted"/>